<comment type="caution">
    <text evidence="10">The sequence shown here is derived from an EMBL/GenBank/DDBJ whole genome shotgun (WGS) entry which is preliminary data.</text>
</comment>
<keyword evidence="7" id="KW-0482">Metalloprotease</keyword>
<dbReference type="Pfam" id="PF05649">
    <property type="entry name" value="Peptidase_M13_N"/>
    <property type="match status" value="1"/>
</dbReference>
<dbReference type="InterPro" id="IPR000718">
    <property type="entry name" value="Peptidase_M13"/>
</dbReference>
<evidence type="ECO:0000259" key="8">
    <source>
        <dbReference type="Pfam" id="PF01431"/>
    </source>
</evidence>
<feature type="domain" description="Peptidase M13 N-terminal" evidence="9">
    <location>
        <begin position="22"/>
        <end position="377"/>
    </location>
</feature>
<dbReference type="CDD" id="cd08662">
    <property type="entry name" value="M13"/>
    <property type="match status" value="1"/>
</dbReference>
<evidence type="ECO:0000313" key="11">
    <source>
        <dbReference type="Proteomes" id="UP001259803"/>
    </source>
</evidence>
<name>A0ABU2ZFI3_9SPHN</name>
<sequence>MSPLQGTEIGINVEALERSVDPGNDFYRYANGGWIAATALDDGQQETGPLLLARQRLHTQLREMLENPSRQSARLPEQIDVIYRSFTDEAAIERDGLRPLWPDLQRFVAVRNTQELSRILGEQSRSGAVLQTGAGRTRSLFNLVASGRIGDDAVAHVTPGGLGLPDAGMYSSNARADVQIRSAYLRHIAEILQIAGFSDTRTRAARILELETQIAAVQEGASAANSLSQAQVRTFDDLDRQGGGLEWGTYADAAGFQRQSSIALSDPVVIDGLSQLIGSQALIAWKEWLIFHQIDGNADLLPNKVRSAHYRFQKTLSGGEAQPSRRSAALRFLSHYYNDALGQEYAERFLTQDQRRDLEIIFARVRNSLLDRLAKSESFADDQIDALQQLDDPEKERGPAMELKIDLNSASLYDIAGAVREARYARWLKLLRKPVDAGGVLRSAEGVSIPVGRRFSLAAEFVQPPFYNPAADPAANYGALGVIIASRLARLAHPAGQMNMPEHAGAGLWAGAGSGFSAAFMNVAAGKEGSDNPARQAELFQLAGLVAAHDAYRASLAGKEPPVIQGFTGDQRFFIAYAQSLALKHRNEETRPSRSRDATTDSADFVSAVRHHDAWYRAFDVEPGDALYLPPDDRLML</sequence>
<dbReference type="PROSITE" id="PS51885">
    <property type="entry name" value="NEPRILYSIN"/>
    <property type="match status" value="1"/>
</dbReference>
<keyword evidence="5 10" id="KW-0378">Hydrolase</keyword>
<evidence type="ECO:0000256" key="5">
    <source>
        <dbReference type="ARBA" id="ARBA00022801"/>
    </source>
</evidence>
<accession>A0ABU2ZFI3</accession>
<dbReference type="InterPro" id="IPR024079">
    <property type="entry name" value="MetalloPept_cat_dom_sf"/>
</dbReference>
<dbReference type="EC" id="3.4.24.-" evidence="10"/>
<dbReference type="Gene3D" id="3.40.390.10">
    <property type="entry name" value="Collagenase (Catalytic Domain)"/>
    <property type="match status" value="2"/>
</dbReference>
<protein>
    <submittedName>
        <fullName evidence="10">M13 family metallopeptidase</fullName>
        <ecNumber evidence="10">3.4.24.-</ecNumber>
    </submittedName>
</protein>
<dbReference type="Gene3D" id="1.10.1380.10">
    <property type="entry name" value="Neutral endopeptidase , domain2"/>
    <property type="match status" value="1"/>
</dbReference>
<evidence type="ECO:0000256" key="7">
    <source>
        <dbReference type="ARBA" id="ARBA00023049"/>
    </source>
</evidence>
<gene>
    <name evidence="10" type="ORF">RM533_02820</name>
</gene>
<dbReference type="Pfam" id="PF01431">
    <property type="entry name" value="Peptidase_M13"/>
    <property type="match status" value="1"/>
</dbReference>
<organism evidence="10 11">
    <name type="scientific">Croceicoccus esteveae</name>
    <dbReference type="NCBI Taxonomy" id="3075597"/>
    <lineage>
        <taxon>Bacteria</taxon>
        <taxon>Pseudomonadati</taxon>
        <taxon>Pseudomonadota</taxon>
        <taxon>Alphaproteobacteria</taxon>
        <taxon>Sphingomonadales</taxon>
        <taxon>Erythrobacteraceae</taxon>
        <taxon>Croceicoccus</taxon>
    </lineage>
</organism>
<dbReference type="PANTHER" id="PTHR11733">
    <property type="entry name" value="ZINC METALLOPROTEASE FAMILY M13 NEPRILYSIN-RELATED"/>
    <property type="match status" value="1"/>
</dbReference>
<reference evidence="10 11" key="1">
    <citation type="submission" date="2023-09" db="EMBL/GenBank/DDBJ databases">
        <authorList>
            <person name="Rey-Velasco X."/>
        </authorList>
    </citation>
    <scope>NUCLEOTIDE SEQUENCE [LARGE SCALE GENOMIC DNA]</scope>
    <source>
        <strain evidence="10 11">F390</strain>
    </source>
</reference>
<dbReference type="InterPro" id="IPR042089">
    <property type="entry name" value="Peptidase_M13_dom_2"/>
</dbReference>
<evidence type="ECO:0000256" key="1">
    <source>
        <dbReference type="ARBA" id="ARBA00001947"/>
    </source>
</evidence>
<evidence type="ECO:0000256" key="4">
    <source>
        <dbReference type="ARBA" id="ARBA00022723"/>
    </source>
</evidence>
<keyword evidence="6" id="KW-0862">Zinc</keyword>
<keyword evidence="11" id="KW-1185">Reference proteome</keyword>
<proteinExistence type="inferred from homology"/>
<keyword evidence="4" id="KW-0479">Metal-binding</keyword>
<dbReference type="InterPro" id="IPR008753">
    <property type="entry name" value="Peptidase_M13_N"/>
</dbReference>
<dbReference type="SUPFAM" id="SSF55486">
    <property type="entry name" value="Metalloproteases ('zincins'), catalytic domain"/>
    <property type="match status" value="2"/>
</dbReference>
<evidence type="ECO:0000313" key="10">
    <source>
        <dbReference type="EMBL" id="MDT0575116.1"/>
    </source>
</evidence>
<evidence type="ECO:0000259" key="9">
    <source>
        <dbReference type="Pfam" id="PF05649"/>
    </source>
</evidence>
<comment type="similarity">
    <text evidence="2">Belongs to the peptidase M13 family.</text>
</comment>
<dbReference type="EMBL" id="JAVRHS010000001">
    <property type="protein sequence ID" value="MDT0575116.1"/>
    <property type="molecule type" value="Genomic_DNA"/>
</dbReference>
<dbReference type="GO" id="GO:0016787">
    <property type="term" value="F:hydrolase activity"/>
    <property type="evidence" value="ECO:0007669"/>
    <property type="project" value="UniProtKB-KW"/>
</dbReference>
<evidence type="ECO:0000256" key="6">
    <source>
        <dbReference type="ARBA" id="ARBA00022833"/>
    </source>
</evidence>
<dbReference type="PANTHER" id="PTHR11733:SF167">
    <property type="entry name" value="FI17812P1-RELATED"/>
    <property type="match status" value="1"/>
</dbReference>
<feature type="domain" description="Peptidase M13 C-terminal" evidence="8">
    <location>
        <begin position="542"/>
        <end position="633"/>
    </location>
</feature>
<comment type="cofactor">
    <cofactor evidence="1">
        <name>Zn(2+)</name>
        <dbReference type="ChEBI" id="CHEBI:29105"/>
    </cofactor>
</comment>
<dbReference type="Proteomes" id="UP001259803">
    <property type="component" value="Unassembled WGS sequence"/>
</dbReference>
<evidence type="ECO:0000256" key="3">
    <source>
        <dbReference type="ARBA" id="ARBA00022670"/>
    </source>
</evidence>
<evidence type="ECO:0000256" key="2">
    <source>
        <dbReference type="ARBA" id="ARBA00007357"/>
    </source>
</evidence>
<keyword evidence="3" id="KW-0645">Protease</keyword>
<dbReference type="InterPro" id="IPR018497">
    <property type="entry name" value="Peptidase_M13_C"/>
</dbReference>
<dbReference type="RefSeq" id="WP_311339655.1">
    <property type="nucleotide sequence ID" value="NZ_JAVRHS010000001.1"/>
</dbReference>